<proteinExistence type="predicted"/>
<reference evidence="2" key="1">
    <citation type="journal article" date="2019" name="Sci. Rep.">
        <title>Draft genome of Tanacetum cinerariifolium, the natural source of mosquito coil.</title>
        <authorList>
            <person name="Yamashiro T."/>
            <person name="Shiraishi A."/>
            <person name="Satake H."/>
            <person name="Nakayama K."/>
        </authorList>
    </citation>
    <scope>NUCLEOTIDE SEQUENCE</scope>
</reference>
<sequence>NKSIHRSDEQKNLYKALVEAYESDKLILDTYGDTVTFKRRQDDEDKDEEPSIGSNWGSKRRRPEKEQESTSAPKEKTSKTTGKSTEGSKSHHKSAGESAQAEDPMHTAKDLEEPAHQEFETGVIEDQPDEATSQLPY</sequence>
<gene>
    <name evidence="2" type="ORF">Tci_899182</name>
</gene>
<name>A0A699UZE8_TANCI</name>
<accession>A0A699UZE8</accession>
<comment type="caution">
    <text evidence="2">The sequence shown here is derived from an EMBL/GenBank/DDBJ whole genome shotgun (WGS) entry which is preliminary data.</text>
</comment>
<feature type="compositionally biased region" description="Basic and acidic residues" evidence="1">
    <location>
        <begin position="103"/>
        <end position="119"/>
    </location>
</feature>
<dbReference type="EMBL" id="BKCJ011375239">
    <property type="protein sequence ID" value="GFD27213.1"/>
    <property type="molecule type" value="Genomic_DNA"/>
</dbReference>
<feature type="region of interest" description="Disordered" evidence="1">
    <location>
        <begin position="28"/>
        <end position="137"/>
    </location>
</feature>
<evidence type="ECO:0000256" key="1">
    <source>
        <dbReference type="SAM" id="MobiDB-lite"/>
    </source>
</evidence>
<feature type="non-terminal residue" evidence="2">
    <location>
        <position position="1"/>
    </location>
</feature>
<organism evidence="2">
    <name type="scientific">Tanacetum cinerariifolium</name>
    <name type="common">Dalmatian daisy</name>
    <name type="synonym">Chrysanthemum cinerariifolium</name>
    <dbReference type="NCBI Taxonomy" id="118510"/>
    <lineage>
        <taxon>Eukaryota</taxon>
        <taxon>Viridiplantae</taxon>
        <taxon>Streptophyta</taxon>
        <taxon>Embryophyta</taxon>
        <taxon>Tracheophyta</taxon>
        <taxon>Spermatophyta</taxon>
        <taxon>Magnoliopsida</taxon>
        <taxon>eudicotyledons</taxon>
        <taxon>Gunneridae</taxon>
        <taxon>Pentapetalae</taxon>
        <taxon>asterids</taxon>
        <taxon>campanulids</taxon>
        <taxon>Asterales</taxon>
        <taxon>Asteraceae</taxon>
        <taxon>Asteroideae</taxon>
        <taxon>Anthemideae</taxon>
        <taxon>Anthemidinae</taxon>
        <taxon>Tanacetum</taxon>
    </lineage>
</organism>
<protein>
    <submittedName>
        <fullName evidence="2">Uncharacterized protein</fullName>
    </submittedName>
</protein>
<evidence type="ECO:0000313" key="2">
    <source>
        <dbReference type="EMBL" id="GFD27213.1"/>
    </source>
</evidence>
<feature type="compositionally biased region" description="Basic and acidic residues" evidence="1">
    <location>
        <begin position="63"/>
        <end position="78"/>
    </location>
</feature>
<dbReference type="AlphaFoldDB" id="A0A699UZE8"/>